<reference evidence="1 2" key="1">
    <citation type="submission" date="2018-04" db="EMBL/GenBank/DDBJ databases">
        <title>Genomic Encyclopedia of Archaeal and Bacterial Type Strains, Phase II (KMG-II): from individual species to whole genera.</title>
        <authorList>
            <person name="Goeker M."/>
        </authorList>
    </citation>
    <scope>NUCLEOTIDE SEQUENCE [LARGE SCALE GENOMIC DNA]</scope>
    <source>
        <strain evidence="1 2">DSM 5822</strain>
    </source>
</reference>
<name>A0A2T5IY71_9GAMM</name>
<evidence type="ECO:0000313" key="1">
    <source>
        <dbReference type="EMBL" id="PTQ88918.1"/>
    </source>
</evidence>
<keyword evidence="2" id="KW-1185">Reference proteome</keyword>
<dbReference type="EMBL" id="QAON01000010">
    <property type="protein sequence ID" value="PTQ88918.1"/>
    <property type="molecule type" value="Genomic_DNA"/>
</dbReference>
<dbReference type="AlphaFoldDB" id="A0A2T5IY71"/>
<protein>
    <submittedName>
        <fullName evidence="1">Uncharacterized protein</fullName>
    </submittedName>
</protein>
<evidence type="ECO:0000313" key="2">
    <source>
        <dbReference type="Proteomes" id="UP000244223"/>
    </source>
</evidence>
<proteinExistence type="predicted"/>
<dbReference type="RefSeq" id="WP_107866078.1">
    <property type="nucleotide sequence ID" value="NZ_QAON01000010.1"/>
</dbReference>
<gene>
    <name evidence="1" type="ORF">C8N29_11067</name>
</gene>
<dbReference type="Proteomes" id="UP000244223">
    <property type="component" value="Unassembled WGS sequence"/>
</dbReference>
<accession>A0A2T5IY71</accession>
<comment type="caution">
    <text evidence="1">The sequence shown here is derived from an EMBL/GenBank/DDBJ whole genome shotgun (WGS) entry which is preliminary data.</text>
</comment>
<organism evidence="1 2">
    <name type="scientific">Agitococcus lubricus</name>
    <dbReference type="NCBI Taxonomy" id="1077255"/>
    <lineage>
        <taxon>Bacteria</taxon>
        <taxon>Pseudomonadati</taxon>
        <taxon>Pseudomonadota</taxon>
        <taxon>Gammaproteobacteria</taxon>
        <taxon>Moraxellales</taxon>
        <taxon>Moraxellaceae</taxon>
        <taxon>Agitococcus</taxon>
    </lineage>
</organism>
<sequence>MSSLIYLSYQQHDVILDRDFQFIILANGLDVLSESTYRLMMGKLADIGQTEKWVALATLQQWLSAVRMELACANSSLSNIRVKLAHQDAELIHQTVKQTLEDLDQLVIQVHKAEETQILSCCI</sequence>
<dbReference type="OrthoDB" id="9956609at2"/>